<dbReference type="AlphaFoldDB" id="A0A6P8JD79"/>
<protein>
    <submittedName>
        <fullName evidence="2">Uncharacterized protein LOC116308231</fullName>
    </submittedName>
</protein>
<evidence type="ECO:0000313" key="2">
    <source>
        <dbReference type="RefSeq" id="XP_031574470.1"/>
    </source>
</evidence>
<evidence type="ECO:0000313" key="1">
    <source>
        <dbReference type="Proteomes" id="UP000515163"/>
    </source>
</evidence>
<gene>
    <name evidence="2" type="primary">LOC116308231</name>
</gene>
<dbReference type="OrthoDB" id="5946589at2759"/>
<dbReference type="Proteomes" id="UP000515163">
    <property type="component" value="Unplaced"/>
</dbReference>
<sequence length="188" mass="21384">MMDNSSDRPLNVVLFVDFDVRSSYPLYAQCVLRKLLDQGHHVALFAHYQEKPLLLLEEPAQTQSTDINNHHHHHTRNQPPGIVFQLRLARADAVLIITPRTVHELSFSLPRFQAGNNAFDGHTYTWHTNGISCVLLGGWINNRKVAMKVRAILASSDYPDMTRALPRPAYLDKFYVEDQSIETPGPCI</sequence>
<name>A0A6P8JD79_ACTTE</name>
<proteinExistence type="predicted"/>
<keyword evidence="1" id="KW-1185">Reference proteome</keyword>
<accession>A0A6P8JD79</accession>
<dbReference type="InParanoid" id="A0A6P8JD79"/>
<reference evidence="2" key="1">
    <citation type="submission" date="2025-08" db="UniProtKB">
        <authorList>
            <consortium name="RefSeq"/>
        </authorList>
    </citation>
    <scope>IDENTIFICATION</scope>
    <source>
        <tissue evidence="2">Tentacle</tissue>
    </source>
</reference>
<dbReference type="RefSeq" id="XP_031574470.1">
    <property type="nucleotide sequence ID" value="XM_031718610.1"/>
</dbReference>
<dbReference type="KEGG" id="aten:116308231"/>
<organism evidence="1 2">
    <name type="scientific">Actinia tenebrosa</name>
    <name type="common">Australian red waratah sea anemone</name>
    <dbReference type="NCBI Taxonomy" id="6105"/>
    <lineage>
        <taxon>Eukaryota</taxon>
        <taxon>Metazoa</taxon>
        <taxon>Cnidaria</taxon>
        <taxon>Anthozoa</taxon>
        <taxon>Hexacorallia</taxon>
        <taxon>Actiniaria</taxon>
        <taxon>Actiniidae</taxon>
        <taxon>Actinia</taxon>
    </lineage>
</organism>
<dbReference type="GeneID" id="116308231"/>